<gene>
    <name evidence="1" type="ORF">JJB74_28865</name>
</gene>
<dbReference type="AlphaFoldDB" id="A0A934SXH2"/>
<proteinExistence type="predicted"/>
<comment type="caution">
    <text evidence="1">The sequence shown here is derived from an EMBL/GenBank/DDBJ whole genome shotgun (WGS) entry which is preliminary data.</text>
</comment>
<evidence type="ECO:0008006" key="3">
    <source>
        <dbReference type="Google" id="ProtNLM"/>
    </source>
</evidence>
<dbReference type="Proteomes" id="UP000622890">
    <property type="component" value="Unassembled WGS sequence"/>
</dbReference>
<protein>
    <recommendedName>
        <fullName evidence="3">Replication protein</fullName>
    </recommendedName>
</protein>
<evidence type="ECO:0000313" key="1">
    <source>
        <dbReference type="EMBL" id="MBK4738646.1"/>
    </source>
</evidence>
<reference evidence="1" key="1">
    <citation type="submission" date="2021-01" db="EMBL/GenBank/DDBJ databases">
        <title>Genome sequence of strain Noviherbaspirillum sp. DKR-6.</title>
        <authorList>
            <person name="Chaudhary D.K."/>
        </authorList>
    </citation>
    <scope>NUCLEOTIDE SEQUENCE</scope>
    <source>
        <strain evidence="1">DKR-6</strain>
    </source>
</reference>
<accession>A0A934SXH2</accession>
<organism evidence="1 2">
    <name type="scientific">Noviherbaspirillum pedocola</name>
    <dbReference type="NCBI Taxonomy" id="2801341"/>
    <lineage>
        <taxon>Bacteria</taxon>
        <taxon>Pseudomonadati</taxon>
        <taxon>Pseudomonadota</taxon>
        <taxon>Betaproteobacteria</taxon>
        <taxon>Burkholderiales</taxon>
        <taxon>Oxalobacteraceae</taxon>
        <taxon>Noviherbaspirillum</taxon>
    </lineage>
</organism>
<evidence type="ECO:0000313" key="2">
    <source>
        <dbReference type="Proteomes" id="UP000622890"/>
    </source>
</evidence>
<dbReference type="RefSeq" id="WP_200598015.1">
    <property type="nucleotide sequence ID" value="NZ_JAEPBG010000024.1"/>
</dbReference>
<name>A0A934SXH2_9BURK</name>
<sequence length="353" mass="38846">MTFPQVMTGRAVACARPLPAALIEARAAVFNPLLCQDLNQTARRVLFGILTFLNLARLHKAVFPRRDLLRAESLLNSEPTLYRGLKALEVAGYITRSQERRVHNGEFSLSPITVTKKALSMLGLSGLIHKQRSLKVRDGQYIEHTKPEQSLQNTVQQAEVARQNLAPKDAISSPQTCGIRADESAPVNDIDPHTGLPKDLLRLMALDVSKGAICWLMKQARGAGVRLSHVVATVWHRIRSLRGREVVSYLKFMVHMKMDFAFVAKQCADTAAKEHADTRARAMLESLGERYRGFELVSADGVMLGVFEPSASGLHAIVGARGSIPVNLAFAKQVLAGGLRLRAPQDLYVHAYA</sequence>
<keyword evidence="2" id="KW-1185">Reference proteome</keyword>
<dbReference type="EMBL" id="JAEPBG010000024">
    <property type="protein sequence ID" value="MBK4738646.1"/>
    <property type="molecule type" value="Genomic_DNA"/>
</dbReference>